<organism evidence="2 3">
    <name type="scientific">Vagococcus acidifermentans</name>
    <dbReference type="NCBI Taxonomy" id="564710"/>
    <lineage>
        <taxon>Bacteria</taxon>
        <taxon>Bacillati</taxon>
        <taxon>Bacillota</taxon>
        <taxon>Bacilli</taxon>
        <taxon>Lactobacillales</taxon>
        <taxon>Enterococcaceae</taxon>
        <taxon>Vagococcus</taxon>
    </lineage>
</organism>
<dbReference type="Proteomes" id="UP000286773">
    <property type="component" value="Unassembled WGS sequence"/>
</dbReference>
<comment type="caution">
    <text evidence="2">The sequence shown here is derived from an EMBL/GenBank/DDBJ whole genome shotgun (WGS) entry which is preliminary data.</text>
</comment>
<reference evidence="2 3" key="1">
    <citation type="submission" date="2017-05" db="EMBL/GenBank/DDBJ databases">
        <title>Vagococcus spp. assemblies.</title>
        <authorList>
            <person name="Gulvik C.A."/>
        </authorList>
    </citation>
    <scope>NUCLEOTIDE SEQUENCE [LARGE SCALE GENOMIC DNA]</scope>
    <source>
        <strain evidence="2 3">LMG 24798</strain>
    </source>
</reference>
<sequence length="433" mass="50676">MSHHIKQLLKIIDPDLIISTVTQESYHGRQTQVVHAKLSPEWQSCPNCHSKAMTADNQHILVKNGSKQVTVRLGTYHHLPLVRRLAKQRYFCRNCHSHYTAQTYFLSPHCSISKQVTFKIIDLLQEKLSLTCIAKLTQVSITTVIRVLKSLADYVPDRYHERLPEVLMVDEFRSHATIEDSMSFICADGQTGELVDIFPSRKLTDLKKSFLRYSLDVRHTVKFLVTDMNAPYIELTKKVFPNAKVIIDRFHIVRHLNDAFNQFRVREMKRLKAAGFTEEARKLKSHWKRLLKNRQSINVSEYKRWQGFRSHRYPLMTEGILIDRLLSYSEPLKKAYHAFHALADAFRRKEGTFFFELLTTLPADLDDTFRQKLQNLLPFKEGILNAMIYPYSNGKLEAKNTHTKTLKRISYGFKSFENMRLRIFMINGMIQIK</sequence>
<dbReference type="OrthoDB" id="2012732at2"/>
<dbReference type="RefSeq" id="WP_126813366.1">
    <property type="nucleotide sequence ID" value="NZ_NGKC01000005.1"/>
</dbReference>
<accession>A0A430AWR4</accession>
<name>A0A430AWR4_9ENTE</name>
<dbReference type="Pfam" id="PF01610">
    <property type="entry name" value="DDE_Tnp_ISL3"/>
    <property type="match status" value="1"/>
</dbReference>
<dbReference type="PANTHER" id="PTHR33498:SF1">
    <property type="entry name" value="TRANSPOSASE FOR INSERTION SEQUENCE ELEMENT IS1557"/>
    <property type="match status" value="1"/>
</dbReference>
<dbReference type="NCBIfam" id="NF033550">
    <property type="entry name" value="transpos_ISL3"/>
    <property type="match status" value="1"/>
</dbReference>
<dbReference type="InterPro" id="IPR047951">
    <property type="entry name" value="Transpos_ISL3"/>
</dbReference>
<dbReference type="PANTHER" id="PTHR33498">
    <property type="entry name" value="TRANSPOSASE FOR INSERTION SEQUENCE ELEMENT IS1557"/>
    <property type="match status" value="1"/>
</dbReference>
<keyword evidence="3" id="KW-1185">Reference proteome</keyword>
<feature type="domain" description="Transposase IS204/IS1001/IS1096/IS1165 DDE" evidence="1">
    <location>
        <begin position="167"/>
        <end position="423"/>
    </location>
</feature>
<dbReference type="EMBL" id="NGKC01000005">
    <property type="protein sequence ID" value="RSU12507.1"/>
    <property type="molecule type" value="Genomic_DNA"/>
</dbReference>
<proteinExistence type="predicted"/>
<gene>
    <name evidence="2" type="ORF">CBF27_05910</name>
</gene>
<protein>
    <submittedName>
        <fullName evidence="2">ISL3 family transposase</fullName>
    </submittedName>
</protein>
<evidence type="ECO:0000313" key="3">
    <source>
        <dbReference type="Proteomes" id="UP000286773"/>
    </source>
</evidence>
<dbReference type="InterPro" id="IPR002560">
    <property type="entry name" value="Transposase_DDE"/>
</dbReference>
<evidence type="ECO:0000313" key="2">
    <source>
        <dbReference type="EMBL" id="RSU12507.1"/>
    </source>
</evidence>
<evidence type="ECO:0000259" key="1">
    <source>
        <dbReference type="Pfam" id="PF01610"/>
    </source>
</evidence>
<dbReference type="AlphaFoldDB" id="A0A430AWR4"/>